<dbReference type="GO" id="GO:0004869">
    <property type="term" value="F:cysteine-type endopeptidase inhibitor activity"/>
    <property type="evidence" value="ECO:0007669"/>
    <property type="project" value="UniProtKB-KW"/>
</dbReference>
<dbReference type="Pfam" id="PF00031">
    <property type="entry name" value="Cystatin"/>
    <property type="match status" value="1"/>
</dbReference>
<evidence type="ECO:0000313" key="7">
    <source>
        <dbReference type="EMBL" id="KAL3098385.1"/>
    </source>
</evidence>
<dbReference type="PANTHER" id="PTHR46186:SF2">
    <property type="entry name" value="CYSTATIN"/>
    <property type="match status" value="1"/>
</dbReference>
<proteinExistence type="inferred from homology"/>
<evidence type="ECO:0000256" key="5">
    <source>
        <dbReference type="SAM" id="SignalP"/>
    </source>
</evidence>
<evidence type="ECO:0000313" key="8">
    <source>
        <dbReference type="Proteomes" id="UP001620626"/>
    </source>
</evidence>
<name>A0ABD2K666_9BILA</name>
<keyword evidence="5" id="KW-0732">Signal</keyword>
<dbReference type="CDD" id="cd00042">
    <property type="entry name" value="CY"/>
    <property type="match status" value="1"/>
</dbReference>
<evidence type="ECO:0000256" key="2">
    <source>
        <dbReference type="ARBA" id="ARBA00022690"/>
    </source>
</evidence>
<organism evidence="7 8">
    <name type="scientific">Heterodera trifolii</name>
    <dbReference type="NCBI Taxonomy" id="157864"/>
    <lineage>
        <taxon>Eukaryota</taxon>
        <taxon>Metazoa</taxon>
        <taxon>Ecdysozoa</taxon>
        <taxon>Nematoda</taxon>
        <taxon>Chromadorea</taxon>
        <taxon>Rhabditida</taxon>
        <taxon>Tylenchina</taxon>
        <taxon>Tylenchomorpha</taxon>
        <taxon>Tylenchoidea</taxon>
        <taxon>Heteroderidae</taxon>
        <taxon>Heteroderinae</taxon>
        <taxon>Heterodera</taxon>
    </lineage>
</organism>
<dbReference type="InterPro" id="IPR046350">
    <property type="entry name" value="Cystatin_sf"/>
</dbReference>
<feature type="signal peptide" evidence="5">
    <location>
        <begin position="1"/>
        <end position="19"/>
    </location>
</feature>
<feature type="region of interest" description="Disordered" evidence="4">
    <location>
        <begin position="95"/>
        <end position="115"/>
    </location>
</feature>
<dbReference type="InterPro" id="IPR000010">
    <property type="entry name" value="Cystatin_dom"/>
</dbReference>
<dbReference type="Proteomes" id="UP001620626">
    <property type="component" value="Unassembled WGS sequence"/>
</dbReference>
<gene>
    <name evidence="7" type="ORF">niasHT_022749</name>
</gene>
<evidence type="ECO:0000256" key="4">
    <source>
        <dbReference type="SAM" id="MobiDB-lite"/>
    </source>
</evidence>
<feature type="domain" description="Cystatin" evidence="6">
    <location>
        <begin position="28"/>
        <end position="103"/>
    </location>
</feature>
<dbReference type="SUPFAM" id="SSF54403">
    <property type="entry name" value="Cystatin/monellin"/>
    <property type="match status" value="1"/>
</dbReference>
<dbReference type="Gene3D" id="3.10.450.10">
    <property type="match status" value="1"/>
</dbReference>
<reference evidence="7 8" key="1">
    <citation type="submission" date="2024-10" db="EMBL/GenBank/DDBJ databases">
        <authorList>
            <person name="Kim D."/>
        </authorList>
    </citation>
    <scope>NUCLEOTIDE SEQUENCE [LARGE SCALE GENOMIC DNA]</scope>
    <source>
        <strain evidence="7">BH-2024</strain>
    </source>
</reference>
<evidence type="ECO:0000256" key="3">
    <source>
        <dbReference type="ARBA" id="ARBA00022704"/>
    </source>
</evidence>
<comment type="similarity">
    <text evidence="1">Belongs to the cystatin family.</text>
</comment>
<accession>A0ABD2K666</accession>
<protein>
    <recommendedName>
        <fullName evidence="6">Cystatin domain-containing protein</fullName>
    </recommendedName>
</protein>
<keyword evidence="2" id="KW-0646">Protease inhibitor</keyword>
<dbReference type="SMART" id="SM00043">
    <property type="entry name" value="CY"/>
    <property type="match status" value="1"/>
</dbReference>
<sequence length="115" mass="12772">MFKIFILLNAFLLIKFAITDEEREIPKGGVVKEDVNSEELEALASRAVDKINQESNNAFLFFPVNVLCAKSSRVAGVTFELRILVGQSNCAKNQPKAKHTNCTTETDPAARKAWT</sequence>
<evidence type="ECO:0000256" key="1">
    <source>
        <dbReference type="ARBA" id="ARBA00009403"/>
    </source>
</evidence>
<dbReference type="AlphaFoldDB" id="A0ABD2K666"/>
<keyword evidence="8" id="KW-1185">Reference proteome</keyword>
<dbReference type="PANTHER" id="PTHR46186">
    <property type="entry name" value="CYSTATIN"/>
    <property type="match status" value="1"/>
</dbReference>
<dbReference type="EMBL" id="JBICBT010000824">
    <property type="protein sequence ID" value="KAL3098385.1"/>
    <property type="molecule type" value="Genomic_DNA"/>
</dbReference>
<feature type="chain" id="PRO_5044753567" description="Cystatin domain-containing protein" evidence="5">
    <location>
        <begin position="20"/>
        <end position="115"/>
    </location>
</feature>
<comment type="caution">
    <text evidence="7">The sequence shown here is derived from an EMBL/GenBank/DDBJ whole genome shotgun (WGS) entry which is preliminary data.</text>
</comment>
<keyword evidence="3" id="KW-0789">Thiol protease inhibitor</keyword>
<evidence type="ECO:0000259" key="6">
    <source>
        <dbReference type="SMART" id="SM00043"/>
    </source>
</evidence>